<protein>
    <recommendedName>
        <fullName evidence="5">Transmembrane protein</fullName>
    </recommendedName>
</protein>
<proteinExistence type="predicted"/>
<evidence type="ECO:0000313" key="3">
    <source>
        <dbReference type="EMBL" id="ACO67883.1"/>
    </source>
</evidence>
<evidence type="ECO:0000256" key="2">
    <source>
        <dbReference type="SAM" id="Phobius"/>
    </source>
</evidence>
<feature type="compositionally biased region" description="Low complexity" evidence="1">
    <location>
        <begin position="36"/>
        <end position="48"/>
    </location>
</feature>
<keyword evidence="2" id="KW-0472">Membrane</keyword>
<organism evidence="3 4">
    <name type="scientific">Micromonas commoda (strain RCC299 / NOUM17 / CCMP2709)</name>
    <name type="common">Picoplanktonic green alga</name>
    <dbReference type="NCBI Taxonomy" id="296587"/>
    <lineage>
        <taxon>Eukaryota</taxon>
        <taxon>Viridiplantae</taxon>
        <taxon>Chlorophyta</taxon>
        <taxon>Mamiellophyceae</taxon>
        <taxon>Mamiellales</taxon>
        <taxon>Mamiellaceae</taxon>
        <taxon>Micromonas</taxon>
    </lineage>
</organism>
<name>C1EIL7_MICCC</name>
<dbReference type="OrthoDB" id="498906at2759"/>
<accession>C1EIL7</accession>
<keyword evidence="2" id="KW-1133">Transmembrane helix</keyword>
<feature type="transmembrane region" description="Helical" evidence="2">
    <location>
        <begin position="227"/>
        <end position="249"/>
    </location>
</feature>
<keyword evidence="4" id="KW-1185">Reference proteome</keyword>
<feature type="compositionally biased region" description="Polar residues" evidence="1">
    <location>
        <begin position="16"/>
        <end position="30"/>
    </location>
</feature>
<feature type="transmembrane region" description="Helical" evidence="2">
    <location>
        <begin position="201"/>
        <end position="220"/>
    </location>
</feature>
<evidence type="ECO:0008006" key="5">
    <source>
        <dbReference type="Google" id="ProtNLM"/>
    </source>
</evidence>
<dbReference type="AlphaFoldDB" id="C1EIL7"/>
<feature type="transmembrane region" description="Helical" evidence="2">
    <location>
        <begin position="159"/>
        <end position="181"/>
    </location>
</feature>
<evidence type="ECO:0000256" key="1">
    <source>
        <dbReference type="SAM" id="MobiDB-lite"/>
    </source>
</evidence>
<dbReference type="InParanoid" id="C1EIL7"/>
<dbReference type="EMBL" id="CP001333">
    <property type="protein sequence ID" value="ACO67883.1"/>
    <property type="molecule type" value="Genomic_DNA"/>
</dbReference>
<feature type="compositionally biased region" description="Basic and acidic residues" evidence="1">
    <location>
        <begin position="55"/>
        <end position="67"/>
    </location>
</feature>
<dbReference type="RefSeq" id="XP_002506625.1">
    <property type="nucleotide sequence ID" value="XM_002506579.1"/>
</dbReference>
<gene>
    <name evidence="3" type="ORF">MICPUN_104460</name>
</gene>
<dbReference type="GeneID" id="8249376"/>
<sequence>MSQPPGPGAPGSAQSTNPFAPQPTLLQPTFQREETAAPQQAAPPQGGPVLISQPGEERPVIGREDGSPRVAPAPVEYQVTHTQFAPQPMPHQNVFYPSVPHGSSAAAHYGHQYGHHRQAMREGGGYVVMMPDGRSVTVSEDSGSLEMLITRQYSRALRIFAFIDILLCILYTLSGYYWAIFAVVGPICGYYGAKHYHTGNTLVYLTFCFFNLILRCSLLVMSRGAVAVVLTVLMVIVEVYITRLVIIFYKLLKSLSDEDLTLLRVLDNAAPVRPMYY</sequence>
<reference evidence="3 4" key="1">
    <citation type="journal article" date="2009" name="Science">
        <title>Green evolution and dynamic adaptations revealed by genomes of the marine picoeukaryotes Micromonas.</title>
        <authorList>
            <person name="Worden A.Z."/>
            <person name="Lee J.H."/>
            <person name="Mock T."/>
            <person name="Rouze P."/>
            <person name="Simmons M.P."/>
            <person name="Aerts A.L."/>
            <person name="Allen A.E."/>
            <person name="Cuvelier M.L."/>
            <person name="Derelle E."/>
            <person name="Everett M.V."/>
            <person name="Foulon E."/>
            <person name="Grimwood J."/>
            <person name="Gundlach H."/>
            <person name="Henrissat B."/>
            <person name="Napoli C."/>
            <person name="McDonald S.M."/>
            <person name="Parker M.S."/>
            <person name="Rombauts S."/>
            <person name="Salamov A."/>
            <person name="Von Dassow P."/>
            <person name="Badger J.H."/>
            <person name="Coutinho P.M."/>
            <person name="Demir E."/>
            <person name="Dubchak I."/>
            <person name="Gentemann C."/>
            <person name="Eikrem W."/>
            <person name="Gready J.E."/>
            <person name="John U."/>
            <person name="Lanier W."/>
            <person name="Lindquist E.A."/>
            <person name="Lucas S."/>
            <person name="Mayer K.F."/>
            <person name="Moreau H."/>
            <person name="Not F."/>
            <person name="Otillar R."/>
            <person name="Panaud O."/>
            <person name="Pangilinan J."/>
            <person name="Paulsen I."/>
            <person name="Piegu B."/>
            <person name="Poliakov A."/>
            <person name="Robbens S."/>
            <person name="Schmutz J."/>
            <person name="Toulza E."/>
            <person name="Wyss T."/>
            <person name="Zelensky A."/>
            <person name="Zhou K."/>
            <person name="Armbrust E.V."/>
            <person name="Bhattacharya D."/>
            <person name="Goodenough U.W."/>
            <person name="Van de Peer Y."/>
            <person name="Grigoriev I.V."/>
        </authorList>
    </citation>
    <scope>NUCLEOTIDE SEQUENCE [LARGE SCALE GENOMIC DNA]</scope>
    <source>
        <strain evidence="4">RCC299 / NOUM17</strain>
    </source>
</reference>
<keyword evidence="2" id="KW-0812">Transmembrane</keyword>
<dbReference type="KEGG" id="mis:MICPUN_104460"/>
<dbReference type="Proteomes" id="UP000002009">
    <property type="component" value="Chromosome 15"/>
</dbReference>
<evidence type="ECO:0000313" key="4">
    <source>
        <dbReference type="Proteomes" id="UP000002009"/>
    </source>
</evidence>
<feature type="region of interest" description="Disordered" evidence="1">
    <location>
        <begin position="1"/>
        <end position="71"/>
    </location>
</feature>